<evidence type="ECO:0000259" key="3">
    <source>
        <dbReference type="Pfam" id="PF13649"/>
    </source>
</evidence>
<proteinExistence type="predicted"/>
<accession>A0A2P8C5R5</accession>
<sequence>MDAHQETFETWNKLASLYQDKFMELHLYDETYDAFCQLVTTPNAKILDIACGPGNISRYLLNKRPDFRLTGIDTAENMVALARKNNPSAEFAVMDMREIGTFSETFDGIICGFGLPYLSEADAAKLFSDAHRLLNDKGVVYISFVDGAPAQSGFKADNEGNRIYFWFHRLDTILQQLNDAGFELQKTFEVPYKTNETETNTDIHTILIAQKKTTA</sequence>
<name>A0A2P8C5R5_9BACT</name>
<dbReference type="EMBL" id="PYGC01000018">
    <property type="protein sequence ID" value="PSK80312.1"/>
    <property type="molecule type" value="Genomic_DNA"/>
</dbReference>
<evidence type="ECO:0000313" key="4">
    <source>
        <dbReference type="EMBL" id="GET23122.1"/>
    </source>
</evidence>
<evidence type="ECO:0000313" key="7">
    <source>
        <dbReference type="Proteomes" id="UP000396862"/>
    </source>
</evidence>
<dbReference type="Proteomes" id="UP000240621">
    <property type="component" value="Unassembled WGS sequence"/>
</dbReference>
<dbReference type="Gene3D" id="3.40.50.150">
    <property type="entry name" value="Vaccinia Virus protein VP39"/>
    <property type="match status" value="1"/>
</dbReference>
<dbReference type="OrthoDB" id="9789123at2"/>
<evidence type="ECO:0000256" key="1">
    <source>
        <dbReference type="ARBA" id="ARBA00022603"/>
    </source>
</evidence>
<gene>
    <name evidence="5" type="ORF">CLV93_11815</name>
    <name evidence="4" type="ORF">JCM18694_33680</name>
</gene>
<organism evidence="5 6">
    <name type="scientific">Prolixibacter denitrificans</name>
    <dbReference type="NCBI Taxonomy" id="1541063"/>
    <lineage>
        <taxon>Bacteria</taxon>
        <taxon>Pseudomonadati</taxon>
        <taxon>Bacteroidota</taxon>
        <taxon>Bacteroidia</taxon>
        <taxon>Marinilabiliales</taxon>
        <taxon>Prolixibacteraceae</taxon>
        <taxon>Prolixibacter</taxon>
    </lineage>
</organism>
<dbReference type="SUPFAM" id="SSF53335">
    <property type="entry name" value="S-adenosyl-L-methionine-dependent methyltransferases"/>
    <property type="match status" value="1"/>
</dbReference>
<dbReference type="CDD" id="cd02440">
    <property type="entry name" value="AdoMet_MTases"/>
    <property type="match status" value="1"/>
</dbReference>
<dbReference type="Pfam" id="PF13649">
    <property type="entry name" value="Methyltransf_25"/>
    <property type="match status" value="1"/>
</dbReference>
<protein>
    <submittedName>
        <fullName evidence="4">SAM-dependent methyltransferase</fullName>
    </submittedName>
    <submittedName>
        <fullName evidence="5">Ubiquinone/menaquinone biosynthesis C-methylase UbiE</fullName>
    </submittedName>
</protein>
<keyword evidence="7" id="KW-1185">Reference proteome</keyword>
<keyword evidence="5" id="KW-0830">Ubiquinone</keyword>
<keyword evidence="1 5" id="KW-0489">Methyltransferase</keyword>
<evidence type="ECO:0000313" key="5">
    <source>
        <dbReference type="EMBL" id="PSK80312.1"/>
    </source>
</evidence>
<reference evidence="5 6" key="1">
    <citation type="submission" date="2018-03" db="EMBL/GenBank/DDBJ databases">
        <title>Genomic Encyclopedia of Archaeal and Bacterial Type Strains, Phase II (KMG-II): from individual species to whole genera.</title>
        <authorList>
            <person name="Goeker M."/>
        </authorList>
    </citation>
    <scope>NUCLEOTIDE SEQUENCE [LARGE SCALE GENOMIC DNA]</scope>
    <source>
        <strain evidence="5 6">DSM 27267</strain>
    </source>
</reference>
<dbReference type="PANTHER" id="PTHR43861">
    <property type="entry name" value="TRANS-ACONITATE 2-METHYLTRANSFERASE-RELATED"/>
    <property type="match status" value="1"/>
</dbReference>
<dbReference type="AlphaFoldDB" id="A0A2P8C5R5"/>
<dbReference type="EMBL" id="BLAU01000001">
    <property type="protein sequence ID" value="GET23122.1"/>
    <property type="molecule type" value="Genomic_DNA"/>
</dbReference>
<evidence type="ECO:0000313" key="6">
    <source>
        <dbReference type="Proteomes" id="UP000240621"/>
    </source>
</evidence>
<keyword evidence="2" id="KW-0808">Transferase</keyword>
<reference evidence="4 7" key="2">
    <citation type="submission" date="2019-10" db="EMBL/GenBank/DDBJ databases">
        <title>Prolixibacter strains distinguished by the presence of nitrate reductase genes were adept at nitrate-dependent anaerobic corrosion of metallic iron and carbon steel.</title>
        <authorList>
            <person name="Iino T."/>
            <person name="Shono N."/>
            <person name="Ito K."/>
            <person name="Nakamura R."/>
            <person name="Sueoka K."/>
            <person name="Harayama S."/>
            <person name="Ohkuma M."/>
        </authorList>
    </citation>
    <scope>NUCLEOTIDE SEQUENCE [LARGE SCALE GENOMIC DNA]</scope>
    <source>
        <strain evidence="4 7">MIC1-1</strain>
    </source>
</reference>
<dbReference type="InterPro" id="IPR041698">
    <property type="entry name" value="Methyltransf_25"/>
</dbReference>
<comment type="caution">
    <text evidence="5">The sequence shown here is derived from an EMBL/GenBank/DDBJ whole genome shotgun (WGS) entry which is preliminary data.</text>
</comment>
<dbReference type="RefSeq" id="WP_106543911.1">
    <property type="nucleotide sequence ID" value="NZ_BLAU01000001.1"/>
</dbReference>
<dbReference type="PANTHER" id="PTHR43861:SF1">
    <property type="entry name" value="TRANS-ACONITATE 2-METHYLTRANSFERASE"/>
    <property type="match status" value="1"/>
</dbReference>
<dbReference type="Proteomes" id="UP000396862">
    <property type="component" value="Unassembled WGS sequence"/>
</dbReference>
<dbReference type="GO" id="GO:0032259">
    <property type="term" value="P:methylation"/>
    <property type="evidence" value="ECO:0007669"/>
    <property type="project" value="UniProtKB-KW"/>
</dbReference>
<evidence type="ECO:0000256" key="2">
    <source>
        <dbReference type="ARBA" id="ARBA00022679"/>
    </source>
</evidence>
<dbReference type="InterPro" id="IPR029063">
    <property type="entry name" value="SAM-dependent_MTases_sf"/>
</dbReference>
<dbReference type="GO" id="GO:0008168">
    <property type="term" value="F:methyltransferase activity"/>
    <property type="evidence" value="ECO:0007669"/>
    <property type="project" value="UniProtKB-KW"/>
</dbReference>
<feature type="domain" description="Methyltransferase" evidence="3">
    <location>
        <begin position="46"/>
        <end position="138"/>
    </location>
</feature>